<organism evidence="1">
    <name type="scientific">Methylobacterium bullatum</name>
    <dbReference type="NCBI Taxonomy" id="570505"/>
    <lineage>
        <taxon>Bacteria</taxon>
        <taxon>Pseudomonadati</taxon>
        <taxon>Pseudomonadota</taxon>
        <taxon>Alphaproteobacteria</taxon>
        <taxon>Hyphomicrobiales</taxon>
        <taxon>Methylobacteriaceae</taxon>
        <taxon>Methylobacterium</taxon>
    </lineage>
</organism>
<sequence>MIDIIQGLQQRNPTLGPYVLVLRSDSRARDPSDPARLCAEAEAWIAEKTPGARLSQETVLVAPYPGGMPAERSVSVMAFKDAMQLAAFATGWTAEPEPEDEPTPEAE</sequence>
<protein>
    <submittedName>
        <fullName evidence="1">Uncharacterized protein</fullName>
    </submittedName>
</protein>
<gene>
    <name evidence="1" type="ORF">MBUL_01814</name>
</gene>
<dbReference type="EMBL" id="LR743504">
    <property type="protein sequence ID" value="CAA2102690.1"/>
    <property type="molecule type" value="Genomic_DNA"/>
</dbReference>
<name>A0A679J450_9HYPH</name>
<accession>A0A679J450</accession>
<dbReference type="AlphaFoldDB" id="A0A679J450"/>
<proteinExistence type="predicted"/>
<evidence type="ECO:0000313" key="1">
    <source>
        <dbReference type="EMBL" id="CAA2102690.1"/>
    </source>
</evidence>
<reference evidence="1" key="1">
    <citation type="submission" date="2019-12" db="EMBL/GenBank/DDBJ databases">
        <authorList>
            <person name="Cremers G."/>
        </authorList>
    </citation>
    <scope>NUCLEOTIDE SEQUENCE</scope>
    <source>
        <strain evidence="1">Mbul1</strain>
    </source>
</reference>